<name>A0ABC9W2G5_GRUJA</name>
<comment type="caution">
    <text evidence="2">The sequence shown here is derived from an EMBL/GenBank/DDBJ whole genome shotgun (WGS) entry which is preliminary data.</text>
</comment>
<evidence type="ECO:0000313" key="2">
    <source>
        <dbReference type="EMBL" id="GAB0179368.1"/>
    </source>
</evidence>
<dbReference type="Proteomes" id="UP001623348">
    <property type="component" value="Unassembled WGS sequence"/>
</dbReference>
<feature type="region of interest" description="Disordered" evidence="1">
    <location>
        <begin position="119"/>
        <end position="153"/>
    </location>
</feature>
<sequence length="174" mass="19147">MPAGSKTGPPLAKAKPISASVITYLRRRKTLRERELLQPERGVRRCKKLCRHPGFGSGRGYRGGFCEKLLEASPVSDGANASRLQDGSAPGQGQANQRLCDNIFKKENKRVKRSFCNQREEREDVRNSADTKVSEEGGGGGAPDTRAKIPLQPMVKTMVRQAVPCSPWRKDEGV</sequence>
<proteinExistence type="predicted"/>
<evidence type="ECO:0000256" key="1">
    <source>
        <dbReference type="SAM" id="MobiDB-lite"/>
    </source>
</evidence>
<gene>
    <name evidence="2" type="ORF">GRJ2_000402100</name>
</gene>
<feature type="compositionally biased region" description="Basic and acidic residues" evidence="1">
    <location>
        <begin position="119"/>
        <end position="135"/>
    </location>
</feature>
<keyword evidence="3" id="KW-1185">Reference proteome</keyword>
<reference evidence="2 3" key="1">
    <citation type="submission" date="2024-06" db="EMBL/GenBank/DDBJ databases">
        <title>The draft genome of Grus japonensis, version 3.</title>
        <authorList>
            <person name="Nabeshima K."/>
            <person name="Suzuki S."/>
            <person name="Onuma M."/>
        </authorList>
    </citation>
    <scope>NUCLEOTIDE SEQUENCE [LARGE SCALE GENOMIC DNA]</scope>
    <source>
        <strain evidence="2 3">451A</strain>
    </source>
</reference>
<dbReference type="AlphaFoldDB" id="A0ABC9W2G5"/>
<dbReference type="EMBL" id="BAAFJT010000001">
    <property type="protein sequence ID" value="GAB0179368.1"/>
    <property type="molecule type" value="Genomic_DNA"/>
</dbReference>
<accession>A0ABC9W2G5</accession>
<feature type="region of interest" description="Disordered" evidence="1">
    <location>
        <begin position="76"/>
        <end position="96"/>
    </location>
</feature>
<organism evidence="2 3">
    <name type="scientific">Grus japonensis</name>
    <name type="common">Japanese crane</name>
    <name type="synonym">Red-crowned crane</name>
    <dbReference type="NCBI Taxonomy" id="30415"/>
    <lineage>
        <taxon>Eukaryota</taxon>
        <taxon>Metazoa</taxon>
        <taxon>Chordata</taxon>
        <taxon>Craniata</taxon>
        <taxon>Vertebrata</taxon>
        <taxon>Euteleostomi</taxon>
        <taxon>Archelosauria</taxon>
        <taxon>Archosauria</taxon>
        <taxon>Dinosauria</taxon>
        <taxon>Saurischia</taxon>
        <taxon>Theropoda</taxon>
        <taxon>Coelurosauria</taxon>
        <taxon>Aves</taxon>
        <taxon>Neognathae</taxon>
        <taxon>Neoaves</taxon>
        <taxon>Gruiformes</taxon>
        <taxon>Gruidae</taxon>
        <taxon>Grus</taxon>
    </lineage>
</organism>
<evidence type="ECO:0000313" key="3">
    <source>
        <dbReference type="Proteomes" id="UP001623348"/>
    </source>
</evidence>
<protein>
    <submittedName>
        <fullName evidence="2">Uncharacterized protein</fullName>
    </submittedName>
</protein>